<evidence type="ECO:0000313" key="2">
    <source>
        <dbReference type="Proteomes" id="UP000239204"/>
    </source>
</evidence>
<evidence type="ECO:0000313" key="1">
    <source>
        <dbReference type="EMBL" id="PPU07767.1"/>
    </source>
</evidence>
<organism evidence="1 2">
    <name type="scientific">Xanthomonas arboricola</name>
    <dbReference type="NCBI Taxonomy" id="56448"/>
    <lineage>
        <taxon>Bacteria</taxon>
        <taxon>Pseudomonadati</taxon>
        <taxon>Pseudomonadota</taxon>
        <taxon>Gammaproteobacteria</taxon>
        <taxon>Lysobacterales</taxon>
        <taxon>Lysobacteraceae</taxon>
        <taxon>Xanthomonas</taxon>
    </lineage>
</organism>
<comment type="caution">
    <text evidence="1">The sequence shown here is derived from an EMBL/GenBank/DDBJ whole genome shotgun (WGS) entry which is preliminary data.</text>
</comment>
<sequence>MKTDSKVPPAVGLAEIIASMLNYAGVADTCEITQGHAPVAIRNWTEMLQQLATPAAAPVDGRQDTEIVEAAKLAYGLLWMGTNLTGPDLAHKARVALRDALGKQACGEGINAARATHPQPAAATGVPELFVQWLEREMPAGTIIGKPAWWAPKLARALRSAERGVLGGCNG</sequence>
<reference evidence="1 2" key="1">
    <citation type="submission" date="2016-08" db="EMBL/GenBank/DDBJ databases">
        <title>Evolution of the type three secretion system and type three effector repertoires in Xanthomonas.</title>
        <authorList>
            <person name="Merda D."/>
            <person name="Briand M."/>
            <person name="Bosis E."/>
            <person name="Rousseau C."/>
            <person name="Portier P."/>
            <person name="Jacques M.-A."/>
            <person name="Fischer-Le Saux M."/>
        </authorList>
    </citation>
    <scope>NUCLEOTIDE SEQUENCE [LARGE SCALE GENOMIC DNA]</scope>
    <source>
        <strain evidence="1 2">CFBP 7645</strain>
    </source>
</reference>
<dbReference type="Proteomes" id="UP000239204">
    <property type="component" value="Unassembled WGS sequence"/>
</dbReference>
<dbReference type="EMBL" id="MIGY01000002">
    <property type="protein sequence ID" value="PPU07767.1"/>
    <property type="molecule type" value="Genomic_DNA"/>
</dbReference>
<protein>
    <submittedName>
        <fullName evidence="1">Uncharacterized protein</fullName>
    </submittedName>
</protein>
<proteinExistence type="predicted"/>
<gene>
    <name evidence="1" type="ORF">XarjCFBP7645_09175</name>
</gene>
<name>A0A2S7ADF8_9XANT</name>
<dbReference type="RefSeq" id="WP_104537247.1">
    <property type="nucleotide sequence ID" value="NZ_MIGY01000002.1"/>
</dbReference>
<dbReference type="AlphaFoldDB" id="A0A2S7ADF8"/>
<accession>A0A2S7ADF8</accession>